<dbReference type="Proteomes" id="UP000246991">
    <property type="component" value="Unassembled WGS sequence"/>
</dbReference>
<comment type="caution">
    <text evidence="2">The sequence shown here is derived from an EMBL/GenBank/DDBJ whole genome shotgun (WGS) entry which is preliminary data.</text>
</comment>
<keyword evidence="3" id="KW-1185">Reference proteome</keyword>
<name>A0A317ST08_9PEZI</name>
<dbReference type="EMBL" id="PYWC01000021">
    <property type="protein sequence ID" value="PWW77508.1"/>
    <property type="molecule type" value="Genomic_DNA"/>
</dbReference>
<feature type="region of interest" description="Disordered" evidence="1">
    <location>
        <begin position="60"/>
        <end position="100"/>
    </location>
</feature>
<evidence type="ECO:0000256" key="1">
    <source>
        <dbReference type="SAM" id="MobiDB-lite"/>
    </source>
</evidence>
<organism evidence="2 3">
    <name type="scientific">Tuber magnatum</name>
    <name type="common">white Piedmont truffle</name>
    <dbReference type="NCBI Taxonomy" id="42249"/>
    <lineage>
        <taxon>Eukaryota</taxon>
        <taxon>Fungi</taxon>
        <taxon>Dikarya</taxon>
        <taxon>Ascomycota</taxon>
        <taxon>Pezizomycotina</taxon>
        <taxon>Pezizomycetes</taxon>
        <taxon>Pezizales</taxon>
        <taxon>Tuberaceae</taxon>
        <taxon>Tuber</taxon>
    </lineage>
</organism>
<evidence type="ECO:0000313" key="2">
    <source>
        <dbReference type="EMBL" id="PWW77508.1"/>
    </source>
</evidence>
<proteinExistence type="predicted"/>
<evidence type="ECO:0000313" key="3">
    <source>
        <dbReference type="Proteomes" id="UP000246991"/>
    </source>
</evidence>
<feature type="non-terminal residue" evidence="2">
    <location>
        <position position="128"/>
    </location>
</feature>
<dbReference type="AlphaFoldDB" id="A0A317ST08"/>
<gene>
    <name evidence="2" type="ORF">C7212DRAFT_314519</name>
</gene>
<protein>
    <submittedName>
        <fullName evidence="2">Uncharacterized protein</fullName>
    </submittedName>
</protein>
<sequence>MLILQITTPTSIEPSIISTKVLRIRHSTQTTLAEITIPPIPTSKRISPIRSTTVTITLHPKTTTLSPGKEPQSQSIPSDPTSSFYSNIDTSSQIHSLPGTSTISDLHTTTGTTIQVPTTHPHITTFGL</sequence>
<reference evidence="2 3" key="1">
    <citation type="submission" date="2018-03" db="EMBL/GenBank/DDBJ databases">
        <title>Genomes of Pezizomycetes fungi and the evolution of truffles.</title>
        <authorList>
            <person name="Murat C."/>
            <person name="Payen T."/>
            <person name="Noel B."/>
            <person name="Kuo A."/>
            <person name="Martin F.M."/>
        </authorList>
    </citation>
    <scope>NUCLEOTIDE SEQUENCE [LARGE SCALE GENOMIC DNA]</scope>
    <source>
        <strain evidence="2">091103-1</strain>
    </source>
</reference>
<accession>A0A317ST08</accession>